<evidence type="ECO:0000259" key="1">
    <source>
        <dbReference type="SMART" id="SM00487"/>
    </source>
</evidence>
<dbReference type="GO" id="GO:0005524">
    <property type="term" value="F:ATP binding"/>
    <property type="evidence" value="ECO:0007669"/>
    <property type="project" value="InterPro"/>
</dbReference>
<dbReference type="RefSeq" id="WP_215238427.1">
    <property type="nucleotide sequence ID" value="NZ_CAJRAF010000002.1"/>
</dbReference>
<dbReference type="AlphaFoldDB" id="A0A916JCL2"/>
<dbReference type="EMBL" id="CAJRAF010000002">
    <property type="protein sequence ID" value="CAG4997160.1"/>
    <property type="molecule type" value="Genomic_DNA"/>
</dbReference>
<gene>
    <name evidence="2" type="ORF">DYBT9275_01699</name>
</gene>
<comment type="caution">
    <text evidence="2">The sequence shown here is derived from an EMBL/GenBank/DDBJ whole genome shotgun (WGS) entry which is preliminary data.</text>
</comment>
<dbReference type="GO" id="GO:0016787">
    <property type="term" value="F:hydrolase activity"/>
    <property type="evidence" value="ECO:0007669"/>
    <property type="project" value="InterPro"/>
</dbReference>
<proteinExistence type="predicted"/>
<organism evidence="2 3">
    <name type="scientific">Dyadobacter helix</name>
    <dbReference type="NCBI Taxonomy" id="2822344"/>
    <lineage>
        <taxon>Bacteria</taxon>
        <taxon>Pseudomonadati</taxon>
        <taxon>Bacteroidota</taxon>
        <taxon>Cytophagia</taxon>
        <taxon>Cytophagales</taxon>
        <taxon>Spirosomataceae</taxon>
        <taxon>Dyadobacter</taxon>
    </lineage>
</organism>
<dbReference type="Gene3D" id="3.40.50.300">
    <property type="entry name" value="P-loop containing nucleotide triphosphate hydrolases"/>
    <property type="match status" value="2"/>
</dbReference>
<evidence type="ECO:0000313" key="3">
    <source>
        <dbReference type="Proteomes" id="UP000680038"/>
    </source>
</evidence>
<dbReference type="InterPro" id="IPR006935">
    <property type="entry name" value="Helicase/UvrB_N"/>
</dbReference>
<dbReference type="Proteomes" id="UP000680038">
    <property type="component" value="Unassembled WGS sequence"/>
</dbReference>
<sequence length="764" mass="88761">MIHLKNYQDEAVIDLSQKLLKLLKRPNARQNLVFKAPTGSGKTVMMASLLNKFCEELPERYELEKRKAAFIWIAPNKLYIQSYNSLKGYFAEMRSIKPIFFEDVTDNELQPNEVLFVNWESINKEKNTMIRENESNKNLYSFINKAKLNDTEIIVIIDEEHMFANTKTAKRANEVLQKIYPKIEIRVSATPTTNSDYRTLVERQDVIAEEMIKEGIILNPALDTIVQQGRSLEEILLEQALAKREELRQAYESLGVKINPLLLIQLPNDTSDNNTADDEKYIDVVLQNLEVKYNITVNNNKLAVWLSGRKDNIEDIEKPDNMVEVLLFKQAIALGWDCPRAGVLLIFRELKSTTFTIQTVGRILRMPEQKHYPNPLLNQGYVFTNLSKNQIEIVKDDMSYITMNKARRIEDYVPVQLNSTYINTRIVRNRLGATFRKALYEIAELNWELKREMGSDHFFETNKQLLKKRFINTDINTIEIVIPENVLLTGEEQTKLVTETARFAKTPSELARLFKDFCRALTAPYAAVDSTPVLEGGMKYFFEDYFGIIEYDAIKIMLYDQNQPIFIELIEKAKERYQEMQEHKANNATKDVQNYQWEVPIERIYNELYEEKEAVQRHALEPFYEYNRASKPEVKFAEFLEENKGNLHWWYKNGEKAKEHFAVPYIDYLGKQSLFYVDFVILSKSNVSCLFDTKTAGSDPANAHLKHNALVNFIAERNGKGLKTIGGILIEKSPNNVSTWWYCNNKITNTKDTAGWDMFNPISL</sequence>
<name>A0A916JCL2_9BACT</name>
<dbReference type="Pfam" id="PF04851">
    <property type="entry name" value="ResIII"/>
    <property type="match status" value="1"/>
</dbReference>
<reference evidence="2" key="1">
    <citation type="submission" date="2021-04" db="EMBL/GenBank/DDBJ databases">
        <authorList>
            <person name="Rodrigo-Torres L."/>
            <person name="Arahal R. D."/>
            <person name="Lucena T."/>
        </authorList>
    </citation>
    <scope>NUCLEOTIDE SEQUENCE</scope>
    <source>
        <strain evidence="2">CECT 9275</strain>
    </source>
</reference>
<feature type="domain" description="Helicase ATP-binding" evidence="1">
    <location>
        <begin position="1"/>
        <end position="228"/>
    </location>
</feature>
<dbReference type="InterPro" id="IPR027417">
    <property type="entry name" value="P-loop_NTPase"/>
</dbReference>
<evidence type="ECO:0000313" key="2">
    <source>
        <dbReference type="EMBL" id="CAG4997160.1"/>
    </source>
</evidence>
<keyword evidence="3" id="KW-1185">Reference proteome</keyword>
<protein>
    <recommendedName>
        <fullName evidence="1">Helicase ATP-binding domain-containing protein</fullName>
    </recommendedName>
</protein>
<dbReference type="SMART" id="SM00487">
    <property type="entry name" value="DEXDc"/>
    <property type="match status" value="1"/>
</dbReference>
<dbReference type="SUPFAM" id="SSF52540">
    <property type="entry name" value="P-loop containing nucleoside triphosphate hydrolases"/>
    <property type="match status" value="2"/>
</dbReference>
<accession>A0A916JCL2</accession>
<dbReference type="InterPro" id="IPR014001">
    <property type="entry name" value="Helicase_ATP-bd"/>
</dbReference>
<dbReference type="CDD" id="cd18785">
    <property type="entry name" value="SF2_C"/>
    <property type="match status" value="1"/>
</dbReference>
<dbReference type="GO" id="GO:0003677">
    <property type="term" value="F:DNA binding"/>
    <property type="evidence" value="ECO:0007669"/>
    <property type="project" value="InterPro"/>
</dbReference>